<dbReference type="VEuPathDB" id="FungiDB:ASPGLDRAFT_25992"/>
<dbReference type="RefSeq" id="XP_022400492.1">
    <property type="nucleotide sequence ID" value="XM_022543526.1"/>
</dbReference>
<dbReference type="Proteomes" id="UP000184300">
    <property type="component" value="Unassembled WGS sequence"/>
</dbReference>
<sequence length="158" mass="17849">MLYIALRQNTRDNLASGCITVGDAGIMDSDTVKLAITVKLFGQLMQWTSKFTRARGLRAFSGIAWGPRNVVFDNHNQAVGLLFSGGEATPISYFTHWRDLAKHIVLVTRHELFLLNTFHASRMCLRITEFYFHPYLISMPDPHENDPGCCTLGSHETF</sequence>
<proteinExistence type="predicted"/>
<dbReference type="AlphaFoldDB" id="A0A1L9VIS0"/>
<name>A0A1L9VIS0_ASPGL</name>
<organism evidence="1 2">
    <name type="scientific">Aspergillus glaucus CBS 516.65</name>
    <dbReference type="NCBI Taxonomy" id="1160497"/>
    <lineage>
        <taxon>Eukaryota</taxon>
        <taxon>Fungi</taxon>
        <taxon>Dikarya</taxon>
        <taxon>Ascomycota</taxon>
        <taxon>Pezizomycotina</taxon>
        <taxon>Eurotiomycetes</taxon>
        <taxon>Eurotiomycetidae</taxon>
        <taxon>Eurotiales</taxon>
        <taxon>Aspergillaceae</taxon>
        <taxon>Aspergillus</taxon>
        <taxon>Aspergillus subgen. Aspergillus</taxon>
    </lineage>
</organism>
<reference evidence="2" key="1">
    <citation type="journal article" date="2017" name="Genome Biol.">
        <title>Comparative genomics reveals high biological diversity and specific adaptations in the industrially and medically important fungal genus Aspergillus.</title>
        <authorList>
            <person name="de Vries R.P."/>
            <person name="Riley R."/>
            <person name="Wiebenga A."/>
            <person name="Aguilar-Osorio G."/>
            <person name="Amillis S."/>
            <person name="Uchima C.A."/>
            <person name="Anderluh G."/>
            <person name="Asadollahi M."/>
            <person name="Askin M."/>
            <person name="Barry K."/>
            <person name="Battaglia E."/>
            <person name="Bayram O."/>
            <person name="Benocci T."/>
            <person name="Braus-Stromeyer S.A."/>
            <person name="Caldana C."/>
            <person name="Canovas D."/>
            <person name="Cerqueira G.C."/>
            <person name="Chen F."/>
            <person name="Chen W."/>
            <person name="Choi C."/>
            <person name="Clum A."/>
            <person name="Dos Santos R.A."/>
            <person name="Damasio A.R."/>
            <person name="Diallinas G."/>
            <person name="Emri T."/>
            <person name="Fekete E."/>
            <person name="Flipphi M."/>
            <person name="Freyberg S."/>
            <person name="Gallo A."/>
            <person name="Gournas C."/>
            <person name="Habgood R."/>
            <person name="Hainaut M."/>
            <person name="Harispe M.L."/>
            <person name="Henrissat B."/>
            <person name="Hilden K.S."/>
            <person name="Hope R."/>
            <person name="Hossain A."/>
            <person name="Karabika E."/>
            <person name="Karaffa L."/>
            <person name="Karanyi Z."/>
            <person name="Krasevec N."/>
            <person name="Kuo A."/>
            <person name="Kusch H."/>
            <person name="LaButti K."/>
            <person name="Lagendijk E.L."/>
            <person name="Lapidus A."/>
            <person name="Levasseur A."/>
            <person name="Lindquist E."/>
            <person name="Lipzen A."/>
            <person name="Logrieco A.F."/>
            <person name="MacCabe A."/>
            <person name="Maekelae M.R."/>
            <person name="Malavazi I."/>
            <person name="Melin P."/>
            <person name="Meyer V."/>
            <person name="Mielnichuk N."/>
            <person name="Miskei M."/>
            <person name="Molnar A.P."/>
            <person name="Mule G."/>
            <person name="Ngan C.Y."/>
            <person name="Orejas M."/>
            <person name="Orosz E."/>
            <person name="Ouedraogo J.P."/>
            <person name="Overkamp K.M."/>
            <person name="Park H.-S."/>
            <person name="Perrone G."/>
            <person name="Piumi F."/>
            <person name="Punt P.J."/>
            <person name="Ram A.F."/>
            <person name="Ramon A."/>
            <person name="Rauscher S."/>
            <person name="Record E."/>
            <person name="Riano-Pachon D.M."/>
            <person name="Robert V."/>
            <person name="Roehrig J."/>
            <person name="Ruller R."/>
            <person name="Salamov A."/>
            <person name="Salih N.S."/>
            <person name="Samson R.A."/>
            <person name="Sandor E."/>
            <person name="Sanguinetti M."/>
            <person name="Schuetze T."/>
            <person name="Sepcic K."/>
            <person name="Shelest E."/>
            <person name="Sherlock G."/>
            <person name="Sophianopoulou V."/>
            <person name="Squina F.M."/>
            <person name="Sun H."/>
            <person name="Susca A."/>
            <person name="Todd R.B."/>
            <person name="Tsang A."/>
            <person name="Unkles S.E."/>
            <person name="van de Wiele N."/>
            <person name="van Rossen-Uffink D."/>
            <person name="Oliveira J.V."/>
            <person name="Vesth T.C."/>
            <person name="Visser J."/>
            <person name="Yu J.-H."/>
            <person name="Zhou M."/>
            <person name="Andersen M.R."/>
            <person name="Archer D.B."/>
            <person name="Baker S.E."/>
            <person name="Benoit I."/>
            <person name="Brakhage A.A."/>
            <person name="Braus G.H."/>
            <person name="Fischer R."/>
            <person name="Frisvad J.C."/>
            <person name="Goldman G.H."/>
            <person name="Houbraken J."/>
            <person name="Oakley B."/>
            <person name="Pocsi I."/>
            <person name="Scazzocchio C."/>
            <person name="Seiboth B."/>
            <person name="vanKuyk P.A."/>
            <person name="Wortman J."/>
            <person name="Dyer P.S."/>
            <person name="Grigoriev I.V."/>
        </authorList>
    </citation>
    <scope>NUCLEOTIDE SEQUENCE [LARGE SCALE GENOMIC DNA]</scope>
    <source>
        <strain evidence="2">CBS 516.65</strain>
    </source>
</reference>
<gene>
    <name evidence="1" type="ORF">ASPGLDRAFT_25992</name>
</gene>
<keyword evidence="2" id="KW-1185">Reference proteome</keyword>
<accession>A0A1L9VIS0</accession>
<protein>
    <submittedName>
        <fullName evidence="1">Uncharacterized protein</fullName>
    </submittedName>
</protein>
<dbReference type="GeneID" id="34459787"/>
<evidence type="ECO:0000313" key="1">
    <source>
        <dbReference type="EMBL" id="OJJ83794.1"/>
    </source>
</evidence>
<evidence type="ECO:0000313" key="2">
    <source>
        <dbReference type="Proteomes" id="UP000184300"/>
    </source>
</evidence>
<dbReference type="EMBL" id="KV878898">
    <property type="protein sequence ID" value="OJJ83794.1"/>
    <property type="molecule type" value="Genomic_DNA"/>
</dbReference>